<comment type="caution">
    <text evidence="2">The sequence shown here is derived from an EMBL/GenBank/DDBJ whole genome shotgun (WGS) entry which is preliminary data.</text>
</comment>
<feature type="compositionally biased region" description="Basic residues" evidence="1">
    <location>
        <begin position="81"/>
        <end position="91"/>
    </location>
</feature>
<feature type="compositionally biased region" description="Low complexity" evidence="1">
    <location>
        <begin position="109"/>
        <end position="120"/>
    </location>
</feature>
<dbReference type="Proteomes" id="UP000473574">
    <property type="component" value="Unassembled WGS sequence"/>
</dbReference>
<reference evidence="2 3" key="1">
    <citation type="journal article" date="2020" name="Microb. Ecol.">
        <title>Ecogenomics of the Marine Benthic Filamentous Cyanobacterium Adonisia.</title>
        <authorList>
            <person name="Walter J.M."/>
            <person name="Coutinho F.H."/>
            <person name="Leomil L."/>
            <person name="Hargreaves P.I."/>
            <person name="Campeao M.E."/>
            <person name="Vieira V.V."/>
            <person name="Silva B.S."/>
            <person name="Fistarol G.O."/>
            <person name="Salomon P.S."/>
            <person name="Sawabe T."/>
            <person name="Mino S."/>
            <person name="Hosokawa M."/>
            <person name="Miyashita H."/>
            <person name="Maruyama F."/>
            <person name="van Verk M.C."/>
            <person name="Dutilh B.E."/>
            <person name="Thompson C.C."/>
            <person name="Thompson F.L."/>
        </authorList>
    </citation>
    <scope>NUCLEOTIDE SEQUENCE [LARGE SCALE GENOMIC DNA]</scope>
    <source>
        <strain evidence="2 3">CCMR0082</strain>
    </source>
</reference>
<name>A0A6M0S6Z2_9CYAN</name>
<dbReference type="RefSeq" id="WP_163664319.1">
    <property type="nucleotide sequence ID" value="NZ_QZCE01000002.1"/>
</dbReference>
<feature type="region of interest" description="Disordered" evidence="1">
    <location>
        <begin position="68"/>
        <end position="135"/>
    </location>
</feature>
<accession>A0A6M0S6Z2</accession>
<sequence>MATNVLDQLKEVESQLASQVEALSDQLSAAAKQREGLLTVINMFQSTGDTNGVAANVTEILSSAVATVQEEEAPEPAPAKKPGKRRGRKPSVKTAAKAKAAPKAKAPKAKAAAAAAPAAKATRKPRGGKSPNWQRYVQDPFRKTPLPDVVANILKAQPDEAFKIAEVMDAIFKSDMPKATFLKARNRVSNILSAGARTSEWYRGRGGKYSMSKKALS</sequence>
<protein>
    <submittedName>
        <fullName evidence="2">Uncharacterized protein</fullName>
    </submittedName>
</protein>
<dbReference type="EMBL" id="QZCE01000002">
    <property type="protein sequence ID" value="NEZ64215.1"/>
    <property type="molecule type" value="Genomic_DNA"/>
</dbReference>
<proteinExistence type="predicted"/>
<evidence type="ECO:0000313" key="2">
    <source>
        <dbReference type="EMBL" id="NEZ64215.1"/>
    </source>
</evidence>
<organism evidence="2 3">
    <name type="scientific">Adonisia turfae CCMR0082</name>
    <dbReference type="NCBI Taxonomy" id="2304604"/>
    <lineage>
        <taxon>Bacteria</taxon>
        <taxon>Bacillati</taxon>
        <taxon>Cyanobacteriota</taxon>
        <taxon>Adonisia</taxon>
        <taxon>Adonisia turfae</taxon>
    </lineage>
</organism>
<dbReference type="AlphaFoldDB" id="A0A6M0S6Z2"/>
<evidence type="ECO:0000313" key="3">
    <source>
        <dbReference type="Proteomes" id="UP000473574"/>
    </source>
</evidence>
<gene>
    <name evidence="2" type="ORF">D0962_15690</name>
</gene>
<evidence type="ECO:0000256" key="1">
    <source>
        <dbReference type="SAM" id="MobiDB-lite"/>
    </source>
</evidence>